<dbReference type="Proteomes" id="UP000664109">
    <property type="component" value="Unassembled WGS sequence"/>
</dbReference>
<dbReference type="Pfam" id="PF13374">
    <property type="entry name" value="TPR_10"/>
    <property type="match status" value="3"/>
</dbReference>
<name>A0ABS2UTT4_9ACTN</name>
<gene>
    <name evidence="1" type="ORF">JE024_19985</name>
</gene>
<dbReference type="PANTHER" id="PTHR46082">
    <property type="entry name" value="ATP/GTP-BINDING PROTEIN-RELATED"/>
    <property type="match status" value="1"/>
</dbReference>
<comment type="caution">
    <text evidence="1">The sequence shown here is derived from an EMBL/GenBank/DDBJ whole genome shotgun (WGS) entry which is preliminary data.</text>
</comment>
<organism evidence="1 2">
    <name type="scientific">Streptomyces zhihengii</name>
    <dbReference type="NCBI Taxonomy" id="1818004"/>
    <lineage>
        <taxon>Bacteria</taxon>
        <taxon>Bacillati</taxon>
        <taxon>Actinomycetota</taxon>
        <taxon>Actinomycetes</taxon>
        <taxon>Kitasatosporales</taxon>
        <taxon>Streptomycetaceae</taxon>
        <taxon>Streptomyces</taxon>
    </lineage>
</organism>
<dbReference type="InterPro" id="IPR053137">
    <property type="entry name" value="NLR-like"/>
</dbReference>
<dbReference type="Gene3D" id="1.25.40.10">
    <property type="entry name" value="Tetratricopeptide repeat domain"/>
    <property type="match status" value="2"/>
</dbReference>
<dbReference type="PANTHER" id="PTHR46082:SF6">
    <property type="entry name" value="AAA+ ATPASE DOMAIN-CONTAINING PROTEIN-RELATED"/>
    <property type="match status" value="1"/>
</dbReference>
<protein>
    <submittedName>
        <fullName evidence="1">Tetratricopeptide repeat protein</fullName>
    </submittedName>
</protein>
<proteinExistence type="predicted"/>
<keyword evidence="2" id="KW-1185">Reference proteome</keyword>
<evidence type="ECO:0000313" key="2">
    <source>
        <dbReference type="Proteomes" id="UP000664109"/>
    </source>
</evidence>
<dbReference type="EMBL" id="JAFEJA010000001">
    <property type="protein sequence ID" value="MBM9620976.1"/>
    <property type="molecule type" value="Genomic_DNA"/>
</dbReference>
<evidence type="ECO:0000313" key="1">
    <source>
        <dbReference type="EMBL" id="MBM9620976.1"/>
    </source>
</evidence>
<reference evidence="1 2" key="1">
    <citation type="journal article" date="2016" name="Arch. Microbiol.">
        <title>Streptomyces zhihengii sp. nov., isolated from rhizospheric soil of Psammosilene tunicoides.</title>
        <authorList>
            <person name="Huang M.J."/>
            <person name="Fei J.J."/>
            <person name="Salam N."/>
            <person name="Kim C.J."/>
            <person name="Hozzein W.N."/>
            <person name="Xiao M."/>
            <person name="Huang H.Q."/>
            <person name="Li W.J."/>
        </authorList>
    </citation>
    <scope>NUCLEOTIDE SEQUENCE [LARGE SCALE GENOMIC DNA]</scope>
    <source>
        <strain evidence="1 2">YIM T102</strain>
    </source>
</reference>
<accession>A0ABS2UTT4</accession>
<dbReference type="InterPro" id="IPR027417">
    <property type="entry name" value="P-loop_NTPase"/>
</dbReference>
<dbReference type="SUPFAM" id="SSF48452">
    <property type="entry name" value="TPR-like"/>
    <property type="match status" value="2"/>
</dbReference>
<sequence>MTDEPEPTVQGRSTGQGRVFQSVRDQYISEHHHHYTADPASIFDLPAQSGPVRVPSAGGPAGVPAPASVRMPLIGRAPAILRDRRELVPGLLRAAEHERGGVHVLHGLGGCGKTAVAHEVFNKVASPAGRIGLWVNASDAATVRAGMMAVAADRGAGAAELAAAFDGRRAAADLVWHHLDHSSRPWLLVLDNADDPAVLGDGTWLRHSPQGTVLVTSRQPYSPVWAGATLHRVDVLPPADAAQVLRDLAPHSGTAEEAEAVARRLDCLPLALTLAGSFLSNQILESWSMDEYRRRLDEDPTDLLDQGGGPGLTDRNARQLVSRTWELSLSALADAGVPESVTLLGLLSCWSSDPVPVSLLRGAAVDAVDLTALEPPLPGSRVETALRGLMSHSLVSLVEVEGEAGTTRCVKTHGVLLDSVAAAVPDEQKAPLLRAAAQLLERGLDAPVGPGSLVSHVVGLLRKAQAAGETAPVEVGVLAARRLFDRGDFHGALLVAEATAETAQRLSGPEHRPTLRAEHIAGLALFRLGRFQESEALHRRVLETSERVLGPDDPETLESLQYIHEPLGQLQRLAESVDTLRRVQERRTELQGPKHPATLHARALLIEYLALSGAVEEFDRVGPATVADCEQVLGVDSRSTVTAAHNYAFGLFRLDRFEQAEPIARRALAGRELVHGPEHALTLSAAVLLSWILERRGLLGEAVGLARRALTGQETSLGAEHPYVLANRTRLAAFLAASGETAEAAALARRNLPLCERLLGVDHALTEETRGLIGQEPEPGTH</sequence>
<dbReference type="Pfam" id="PF13424">
    <property type="entry name" value="TPR_12"/>
    <property type="match status" value="1"/>
</dbReference>
<dbReference type="InterPro" id="IPR011990">
    <property type="entry name" value="TPR-like_helical_dom_sf"/>
</dbReference>
<dbReference type="SUPFAM" id="SSF52540">
    <property type="entry name" value="P-loop containing nucleoside triphosphate hydrolases"/>
    <property type="match status" value="1"/>
</dbReference>
<dbReference type="RefSeq" id="WP_205374888.1">
    <property type="nucleotide sequence ID" value="NZ_JAFEJA010000001.1"/>
</dbReference>
<dbReference type="Gene3D" id="3.40.50.300">
    <property type="entry name" value="P-loop containing nucleotide triphosphate hydrolases"/>
    <property type="match status" value="1"/>
</dbReference>